<dbReference type="PANTHER" id="PTHR32468:SF0">
    <property type="entry name" value="K(+)_H(+) ANTIPORTER 1"/>
    <property type="match status" value="1"/>
</dbReference>
<name>A0ABS8H3Y8_9SPHN</name>
<organism evidence="10 11">
    <name type="scientific">Sphingobium soli</name>
    <dbReference type="NCBI Taxonomy" id="1591116"/>
    <lineage>
        <taxon>Bacteria</taxon>
        <taxon>Pseudomonadati</taxon>
        <taxon>Pseudomonadota</taxon>
        <taxon>Alphaproteobacteria</taxon>
        <taxon>Sphingomonadales</taxon>
        <taxon>Sphingomonadaceae</taxon>
        <taxon>Sphingobium</taxon>
    </lineage>
</organism>
<dbReference type="EMBL" id="JAJGNP010000008">
    <property type="protein sequence ID" value="MCC4233262.1"/>
    <property type="molecule type" value="Genomic_DNA"/>
</dbReference>
<feature type="transmembrane region" description="Helical" evidence="8">
    <location>
        <begin position="362"/>
        <end position="381"/>
    </location>
</feature>
<evidence type="ECO:0000256" key="6">
    <source>
        <dbReference type="ARBA" id="ARBA00023136"/>
    </source>
</evidence>
<gene>
    <name evidence="10" type="ORF">LL253_11240</name>
</gene>
<feature type="transmembrane region" description="Helical" evidence="8">
    <location>
        <begin position="336"/>
        <end position="356"/>
    </location>
</feature>
<feature type="domain" description="Cation/H+ exchanger transmembrane" evidence="9">
    <location>
        <begin position="13"/>
        <end position="382"/>
    </location>
</feature>
<feature type="compositionally biased region" description="Low complexity" evidence="7">
    <location>
        <begin position="405"/>
        <end position="415"/>
    </location>
</feature>
<evidence type="ECO:0000256" key="2">
    <source>
        <dbReference type="ARBA" id="ARBA00022448"/>
    </source>
</evidence>
<proteinExistence type="predicted"/>
<dbReference type="Pfam" id="PF00999">
    <property type="entry name" value="Na_H_Exchanger"/>
    <property type="match status" value="1"/>
</dbReference>
<feature type="transmembrane region" description="Helical" evidence="8">
    <location>
        <begin position="6"/>
        <end position="25"/>
    </location>
</feature>
<feature type="region of interest" description="Disordered" evidence="7">
    <location>
        <begin position="394"/>
        <end position="415"/>
    </location>
</feature>
<keyword evidence="11" id="KW-1185">Reference proteome</keyword>
<dbReference type="InterPro" id="IPR006153">
    <property type="entry name" value="Cation/H_exchanger_TM"/>
</dbReference>
<evidence type="ECO:0000256" key="1">
    <source>
        <dbReference type="ARBA" id="ARBA00004141"/>
    </source>
</evidence>
<feature type="transmembrane region" description="Helical" evidence="8">
    <location>
        <begin position="105"/>
        <end position="124"/>
    </location>
</feature>
<keyword evidence="4 8" id="KW-1133">Transmembrane helix</keyword>
<feature type="transmembrane region" description="Helical" evidence="8">
    <location>
        <begin position="294"/>
        <end position="315"/>
    </location>
</feature>
<evidence type="ECO:0000256" key="7">
    <source>
        <dbReference type="SAM" id="MobiDB-lite"/>
    </source>
</evidence>
<feature type="transmembrane region" description="Helical" evidence="8">
    <location>
        <begin position="178"/>
        <end position="195"/>
    </location>
</feature>
<feature type="transmembrane region" description="Helical" evidence="8">
    <location>
        <begin position="201"/>
        <end position="218"/>
    </location>
</feature>
<evidence type="ECO:0000256" key="8">
    <source>
        <dbReference type="SAM" id="Phobius"/>
    </source>
</evidence>
<keyword evidence="3 8" id="KW-0812">Transmembrane</keyword>
<keyword evidence="2" id="KW-0813">Transport</keyword>
<keyword evidence="5" id="KW-0406">Ion transport</keyword>
<dbReference type="Gene3D" id="1.20.1530.20">
    <property type="match status" value="1"/>
</dbReference>
<feature type="transmembrane region" description="Helical" evidence="8">
    <location>
        <begin position="230"/>
        <end position="259"/>
    </location>
</feature>
<evidence type="ECO:0000259" key="9">
    <source>
        <dbReference type="Pfam" id="PF00999"/>
    </source>
</evidence>
<evidence type="ECO:0000256" key="3">
    <source>
        <dbReference type="ARBA" id="ARBA00022692"/>
    </source>
</evidence>
<comment type="caution">
    <text evidence="10">The sequence shown here is derived from an EMBL/GenBank/DDBJ whole genome shotgun (WGS) entry which is preliminary data.</text>
</comment>
<accession>A0ABS8H3Y8</accession>
<dbReference type="RefSeq" id="WP_228227191.1">
    <property type="nucleotide sequence ID" value="NZ_JAJGNP010000008.1"/>
</dbReference>
<feature type="transmembrane region" description="Helical" evidence="8">
    <location>
        <begin position="136"/>
        <end position="157"/>
    </location>
</feature>
<sequence length="415" mass="44779">MTDNELFLLILMLVMGLPWLIWRLLGDADHAPLVVVQIVVGVLLGPGVLGAAAPALHAQIFPPVAITMLNGIALWAVMLFVWLAGIELDLGAAWAARRDSWTASGLALLTPLALGSAAGWLILINPGWIGPKGEPWQAILGIGMACAVTALPILMLLMDRLAILRTPLGQRVLRYASLDDIAIWAVLAIILLDWSRMERQLGFICVFPVVAWAVRMAMRRLAQPERLRASMVWLAAAGLAADWAGLHFMVGAFLAGVILDQSWFDGAALDRLRDMLLLTVMPIFFLSTGLRTSWSIGSVDLIAVAALLLAASVGGKLIGLRIAGHLLRWRRGEASVIGWLLQTKALIMIIFVNILLDRQVVSSGSFTALLLMALASTMLTTPMARRGLRRLTALEEPSDPPVRPPLSAAAPRPPS</sequence>
<evidence type="ECO:0000313" key="11">
    <source>
        <dbReference type="Proteomes" id="UP001198830"/>
    </source>
</evidence>
<protein>
    <submittedName>
        <fullName evidence="10">Cation:proton antiporter</fullName>
    </submittedName>
</protein>
<dbReference type="InterPro" id="IPR050794">
    <property type="entry name" value="CPA2_transporter"/>
</dbReference>
<evidence type="ECO:0000256" key="5">
    <source>
        <dbReference type="ARBA" id="ARBA00023065"/>
    </source>
</evidence>
<feature type="transmembrane region" description="Helical" evidence="8">
    <location>
        <begin position="32"/>
        <end position="54"/>
    </location>
</feature>
<evidence type="ECO:0000256" key="4">
    <source>
        <dbReference type="ARBA" id="ARBA00022989"/>
    </source>
</evidence>
<comment type="subcellular location">
    <subcellularLocation>
        <location evidence="1">Membrane</location>
        <topology evidence="1">Multi-pass membrane protein</topology>
    </subcellularLocation>
</comment>
<dbReference type="Proteomes" id="UP001198830">
    <property type="component" value="Unassembled WGS sequence"/>
</dbReference>
<keyword evidence="6 8" id="KW-0472">Membrane</keyword>
<feature type="transmembrane region" description="Helical" evidence="8">
    <location>
        <begin position="60"/>
        <end position="84"/>
    </location>
</feature>
<evidence type="ECO:0000313" key="10">
    <source>
        <dbReference type="EMBL" id="MCC4233262.1"/>
    </source>
</evidence>
<dbReference type="PANTHER" id="PTHR32468">
    <property type="entry name" value="CATION/H + ANTIPORTER"/>
    <property type="match status" value="1"/>
</dbReference>
<dbReference type="InterPro" id="IPR038770">
    <property type="entry name" value="Na+/solute_symporter_sf"/>
</dbReference>
<reference evidence="10 11" key="1">
    <citation type="submission" date="2021-10" db="EMBL/GenBank/DDBJ databases">
        <title>The diversity and Nitrogen Metabolism of Culturable Nitrate-Utilizing Bacteria Within the Oxygen Minimum Zone of the Changjiang (Yangtze River)Estuary.</title>
        <authorList>
            <person name="Zhang D."/>
            <person name="Zheng J."/>
            <person name="Liu S."/>
            <person name="He W."/>
        </authorList>
    </citation>
    <scope>NUCLEOTIDE SEQUENCE [LARGE SCALE GENOMIC DNA]</scope>
    <source>
        <strain evidence="10 11">FXH275-2</strain>
    </source>
</reference>